<feature type="transmembrane region" description="Helical" evidence="2">
    <location>
        <begin position="150"/>
        <end position="172"/>
    </location>
</feature>
<evidence type="ECO:0000256" key="2">
    <source>
        <dbReference type="SAM" id="Phobius"/>
    </source>
</evidence>
<keyword evidence="2" id="KW-0472">Membrane</keyword>
<dbReference type="EMBL" id="LLZH01000300">
    <property type="protein sequence ID" value="KUL27309.1"/>
    <property type="molecule type" value="Genomic_DNA"/>
</dbReference>
<keyword evidence="4" id="KW-1185">Reference proteome</keyword>
<keyword evidence="2" id="KW-0812">Transmembrane</keyword>
<dbReference type="OrthoDB" id="3297477at2"/>
<organism evidence="3 4">
    <name type="scientific">Actinoplanes awajinensis subsp. mycoplanecinus</name>
    <dbReference type="NCBI Taxonomy" id="135947"/>
    <lineage>
        <taxon>Bacteria</taxon>
        <taxon>Bacillati</taxon>
        <taxon>Actinomycetota</taxon>
        <taxon>Actinomycetes</taxon>
        <taxon>Micromonosporales</taxon>
        <taxon>Micromonosporaceae</taxon>
        <taxon>Actinoplanes</taxon>
    </lineage>
</organism>
<evidence type="ECO:0008006" key="5">
    <source>
        <dbReference type="Google" id="ProtNLM"/>
    </source>
</evidence>
<protein>
    <recommendedName>
        <fullName evidence="5">ABC transporter permease</fullName>
    </recommendedName>
</protein>
<dbReference type="AlphaFoldDB" id="A0A117MNP4"/>
<evidence type="ECO:0000313" key="3">
    <source>
        <dbReference type="EMBL" id="KUL27309.1"/>
    </source>
</evidence>
<feature type="compositionally biased region" description="Basic and acidic residues" evidence="1">
    <location>
        <begin position="220"/>
        <end position="234"/>
    </location>
</feature>
<proteinExistence type="predicted"/>
<comment type="caution">
    <text evidence="3">The sequence shown here is derived from an EMBL/GenBank/DDBJ whole genome shotgun (WGS) entry which is preliminary data.</text>
</comment>
<feature type="region of interest" description="Disordered" evidence="1">
    <location>
        <begin position="220"/>
        <end position="270"/>
    </location>
</feature>
<keyword evidence="2" id="KW-1133">Transmembrane helix</keyword>
<feature type="transmembrane region" description="Helical" evidence="2">
    <location>
        <begin position="63"/>
        <end position="83"/>
    </location>
</feature>
<evidence type="ECO:0000313" key="4">
    <source>
        <dbReference type="Proteomes" id="UP000053244"/>
    </source>
</evidence>
<feature type="transmembrane region" description="Helical" evidence="2">
    <location>
        <begin position="104"/>
        <end position="130"/>
    </location>
</feature>
<reference evidence="3 4" key="1">
    <citation type="submission" date="2015-10" db="EMBL/GenBank/DDBJ databases">
        <authorList>
            <person name="Gilbert D.G."/>
        </authorList>
    </citation>
    <scope>NUCLEOTIDE SEQUENCE [LARGE SCALE GENOMIC DNA]</scope>
    <source>
        <strain evidence="3 4">NRRL B-16712</strain>
    </source>
</reference>
<name>A0A117MNP4_9ACTN</name>
<sequence>MIGVTFPRVLHAEYGKLRALRSTWVVFGTVTLLTVALAGVIGWNANRLPGADHTPPGILGRAFLGIDVFSLVLGVFGILAVTGEYGSGLIRSTFAAVPARLPVLWAKAIATAALAAPVMLLASAASLVVSQSFAPSAARLGLDDPGVGRAIIGAAAAPVALALIGLGLGALLRHTATAITTYVLLVLVLPALLGGALPDAVRDHVLKYVPVAAGAGAVRGAERRQPVHDAEPRASRPGHGRLGGAGARGRRGGVVEAGPVTGPQWADEPA</sequence>
<feature type="transmembrane region" description="Helical" evidence="2">
    <location>
        <begin position="24"/>
        <end position="43"/>
    </location>
</feature>
<dbReference type="Proteomes" id="UP000053244">
    <property type="component" value="Unassembled WGS sequence"/>
</dbReference>
<dbReference type="RefSeq" id="WP_067700829.1">
    <property type="nucleotide sequence ID" value="NZ_LLZH01000300.1"/>
</dbReference>
<gene>
    <name evidence="3" type="ORF">ADL15_36040</name>
</gene>
<feature type="transmembrane region" description="Helical" evidence="2">
    <location>
        <begin position="179"/>
        <end position="197"/>
    </location>
</feature>
<accession>A0A117MNP4</accession>
<evidence type="ECO:0000256" key="1">
    <source>
        <dbReference type="SAM" id="MobiDB-lite"/>
    </source>
</evidence>